<comment type="caution">
    <text evidence="1">The sequence shown here is derived from an EMBL/GenBank/DDBJ whole genome shotgun (WGS) entry which is preliminary data.</text>
</comment>
<evidence type="ECO:0000313" key="2">
    <source>
        <dbReference type="Proteomes" id="UP000240569"/>
    </source>
</evidence>
<proteinExistence type="predicted"/>
<evidence type="ECO:0000313" key="1">
    <source>
        <dbReference type="EMBL" id="PSN85133.1"/>
    </source>
</evidence>
<name>A0A2R6AFM5_9ARCH</name>
<dbReference type="EMBL" id="NEXD01000044">
    <property type="protein sequence ID" value="PSN85133.1"/>
    <property type="molecule type" value="Genomic_DNA"/>
</dbReference>
<sequence>MVYKGGVTCKSDWELIQVVFGKNDEATDALSHVLSFSDYLDTLTQNFTNVGIPTFLVEVTSDAQLPSSITDSDIQNLLESMISQGKLKDVRGSGIYSLFFPSGVSISLQGMGSCSYFLGYHNNKGNLYYIVIPYPCDVNVICSPSDNTAFYSYVFSHELVECITDPVPGTGWVVDEGLVEEEIADVCEGNCFYSSLDVQKRYPLNPFYTESGCLPKPRRNETIRTPSK</sequence>
<dbReference type="Proteomes" id="UP000240569">
    <property type="component" value="Unassembled WGS sequence"/>
</dbReference>
<reference evidence="1 2" key="1">
    <citation type="submission" date="2017-04" db="EMBL/GenBank/DDBJ databases">
        <title>Novel microbial lineages endemic to geothermal iron-oxide mats fill important gaps in the evolutionary history of Archaea.</title>
        <authorList>
            <person name="Jay Z.J."/>
            <person name="Beam J.P."/>
            <person name="Dlakic M."/>
            <person name="Rusch D.B."/>
            <person name="Kozubal M.A."/>
            <person name="Inskeep W.P."/>
        </authorList>
    </citation>
    <scope>NUCLEOTIDE SEQUENCE [LARGE SCALE GENOMIC DNA]</scope>
    <source>
        <strain evidence="1">BE_D</strain>
    </source>
</reference>
<protein>
    <submittedName>
        <fullName evidence="1">Uncharacterized protein</fullName>
    </submittedName>
</protein>
<gene>
    <name evidence="1" type="ORF">B9Q02_07525</name>
</gene>
<accession>A0A2R6AFM5</accession>
<organism evidence="1 2">
    <name type="scientific">Candidatus Marsarchaeota G1 archaeon BE_D</name>
    <dbReference type="NCBI Taxonomy" id="1978156"/>
    <lineage>
        <taxon>Archaea</taxon>
        <taxon>Candidatus Marsarchaeota</taxon>
        <taxon>Candidatus Marsarchaeota group 1</taxon>
    </lineage>
</organism>
<dbReference type="AlphaFoldDB" id="A0A2R6AFM5"/>